<organism evidence="1 2">
    <name type="scientific">Lactobacillus crispatus</name>
    <dbReference type="NCBI Taxonomy" id="47770"/>
    <lineage>
        <taxon>Bacteria</taxon>
        <taxon>Bacillati</taxon>
        <taxon>Bacillota</taxon>
        <taxon>Bacilli</taxon>
        <taxon>Lactobacillales</taxon>
        <taxon>Lactobacillaceae</taxon>
        <taxon>Lactobacillus</taxon>
    </lineage>
</organism>
<name>A0A4R6CQZ1_9LACO</name>
<evidence type="ECO:0000313" key="2">
    <source>
        <dbReference type="Proteomes" id="UP000295195"/>
    </source>
</evidence>
<dbReference type="EMBL" id="NKLP01000223">
    <property type="protein sequence ID" value="TDN29301.1"/>
    <property type="molecule type" value="Genomic_DNA"/>
</dbReference>
<dbReference type="AlphaFoldDB" id="A0A4R6CQZ1"/>
<reference evidence="1 2" key="1">
    <citation type="submission" date="2017-06" db="EMBL/GenBank/DDBJ databases">
        <authorList>
            <person name="Swanenburg J."/>
            <person name="Kort R."/>
        </authorList>
    </citation>
    <scope>NUCLEOTIDE SEQUENCE [LARGE SCALE GENOMIC DNA]</scope>
    <source>
        <strain evidence="1 2">RL05</strain>
    </source>
</reference>
<sequence>MKPIRIKTEVYCISTFAKHYGFPYSTVRSYYQKGYRDEHLLRALQKNPRLNTKTIKINGKYFKNRLAAANFYHVPPATFYRYERRGQLKKLIRKYS</sequence>
<comment type="caution">
    <text evidence="1">The sequence shown here is derived from an EMBL/GenBank/DDBJ whole genome shotgun (WGS) entry which is preliminary data.</text>
</comment>
<dbReference type="Proteomes" id="UP000295195">
    <property type="component" value="Unassembled WGS sequence"/>
</dbReference>
<proteinExistence type="predicted"/>
<gene>
    <name evidence="1" type="ORF">CEE75_11245</name>
</gene>
<accession>A0A4R6CQZ1</accession>
<protein>
    <submittedName>
        <fullName evidence="1">Uncharacterized protein</fullName>
    </submittedName>
</protein>
<evidence type="ECO:0000313" key="1">
    <source>
        <dbReference type="EMBL" id="TDN29301.1"/>
    </source>
</evidence>
<dbReference type="RefSeq" id="WP_133476704.1">
    <property type="nucleotide sequence ID" value="NZ_JBETVT010000016.1"/>
</dbReference>